<gene>
    <name evidence="2" type="ORF">Pth03_40210</name>
</gene>
<keyword evidence="1" id="KW-0472">Membrane</keyword>
<proteinExistence type="predicted"/>
<keyword evidence="1" id="KW-1133">Transmembrane helix</keyword>
<name>A0A8J3V4Y9_9ACTN</name>
<feature type="transmembrane region" description="Helical" evidence="1">
    <location>
        <begin position="6"/>
        <end position="29"/>
    </location>
</feature>
<organism evidence="2 3">
    <name type="scientific">Planotetraspora thailandica</name>
    <dbReference type="NCBI Taxonomy" id="487172"/>
    <lineage>
        <taxon>Bacteria</taxon>
        <taxon>Bacillati</taxon>
        <taxon>Actinomycetota</taxon>
        <taxon>Actinomycetes</taxon>
        <taxon>Streptosporangiales</taxon>
        <taxon>Streptosporangiaceae</taxon>
        <taxon>Planotetraspora</taxon>
    </lineage>
</organism>
<dbReference type="Proteomes" id="UP000605992">
    <property type="component" value="Unassembled WGS sequence"/>
</dbReference>
<dbReference type="RefSeq" id="WP_203945815.1">
    <property type="nucleotide sequence ID" value="NZ_BOOR01000027.1"/>
</dbReference>
<evidence type="ECO:0000313" key="2">
    <source>
        <dbReference type="EMBL" id="GII55632.1"/>
    </source>
</evidence>
<dbReference type="AlphaFoldDB" id="A0A8J3V4Y9"/>
<sequence length="89" mass="9429">MASIGPIELIVLGLLLVLAVCFVGFIIFVGARVVRARGPFGGAGSNGSLDLATKVRGLKAQGRFEQAMFLVRGETGFSEEEARSFVERA</sequence>
<evidence type="ECO:0000256" key="1">
    <source>
        <dbReference type="SAM" id="Phobius"/>
    </source>
</evidence>
<evidence type="ECO:0000313" key="3">
    <source>
        <dbReference type="Proteomes" id="UP000605992"/>
    </source>
</evidence>
<comment type="caution">
    <text evidence="2">The sequence shown here is derived from an EMBL/GenBank/DDBJ whole genome shotgun (WGS) entry which is preliminary data.</text>
</comment>
<reference evidence="2" key="1">
    <citation type="submission" date="2021-01" db="EMBL/GenBank/DDBJ databases">
        <title>Whole genome shotgun sequence of Planotetraspora thailandica NBRC 104271.</title>
        <authorList>
            <person name="Komaki H."/>
            <person name="Tamura T."/>
        </authorList>
    </citation>
    <scope>NUCLEOTIDE SEQUENCE</scope>
    <source>
        <strain evidence="2">NBRC 104271</strain>
    </source>
</reference>
<keyword evidence="1" id="KW-0812">Transmembrane</keyword>
<accession>A0A8J3V4Y9</accession>
<dbReference type="EMBL" id="BOOR01000027">
    <property type="protein sequence ID" value="GII55632.1"/>
    <property type="molecule type" value="Genomic_DNA"/>
</dbReference>
<protein>
    <submittedName>
        <fullName evidence="2">Uncharacterized protein</fullName>
    </submittedName>
</protein>
<keyword evidence="3" id="KW-1185">Reference proteome</keyword>